<evidence type="ECO:0000256" key="1">
    <source>
        <dbReference type="SAM" id="Coils"/>
    </source>
</evidence>
<accession>A0A7S0T4T3</accession>
<sequence>MCAASRPVSDLSLVLKMASDDGVAKRPQHFAKAEAEIKDLQQKYLEENRSLELVEKKIAEVANAMARVCHEIEGIQALLRGDRRRDVLKKTKRRRQLHEHKVALSKNRGELQKLRESQTRLVSSCEEARNSLKRAQRAAFYNIVEISSLSSPTVNMAVF</sequence>
<organism evidence="2">
    <name type="scientific">Erythrolobus madagascarensis</name>
    <dbReference type="NCBI Taxonomy" id="708628"/>
    <lineage>
        <taxon>Eukaryota</taxon>
        <taxon>Rhodophyta</taxon>
        <taxon>Bangiophyceae</taxon>
        <taxon>Porphyridiales</taxon>
        <taxon>Porphyridiaceae</taxon>
        <taxon>Erythrolobus</taxon>
    </lineage>
</organism>
<keyword evidence="1" id="KW-0175">Coiled coil</keyword>
<gene>
    <name evidence="2" type="ORF">EMAD1354_LOCUS1368</name>
</gene>
<feature type="coiled-coil region" evidence="1">
    <location>
        <begin position="30"/>
        <end position="57"/>
    </location>
</feature>
<reference evidence="2" key="1">
    <citation type="submission" date="2021-01" db="EMBL/GenBank/DDBJ databases">
        <authorList>
            <person name="Corre E."/>
            <person name="Pelletier E."/>
            <person name="Niang G."/>
            <person name="Scheremetjew M."/>
            <person name="Finn R."/>
            <person name="Kale V."/>
            <person name="Holt S."/>
            <person name="Cochrane G."/>
            <person name="Meng A."/>
            <person name="Brown T."/>
            <person name="Cohen L."/>
        </authorList>
    </citation>
    <scope>NUCLEOTIDE SEQUENCE</scope>
    <source>
        <strain evidence="2">CCMP3276</strain>
    </source>
</reference>
<dbReference type="EMBL" id="HBFE01002057">
    <property type="protein sequence ID" value="CAD8725288.1"/>
    <property type="molecule type" value="Transcribed_RNA"/>
</dbReference>
<dbReference type="PROSITE" id="PS50096">
    <property type="entry name" value="IQ"/>
    <property type="match status" value="1"/>
</dbReference>
<evidence type="ECO:0000313" key="2">
    <source>
        <dbReference type="EMBL" id="CAD8725288.1"/>
    </source>
</evidence>
<name>A0A7S0T4T3_9RHOD</name>
<proteinExistence type="predicted"/>
<protein>
    <submittedName>
        <fullName evidence="2">Uncharacterized protein</fullName>
    </submittedName>
</protein>
<dbReference type="AlphaFoldDB" id="A0A7S0T4T3"/>